<accession>A0A1I7A7B8</accession>
<keyword evidence="1" id="KW-0732">Signal</keyword>
<sequence length="202" mass="22389">MKTQKSILSLALIAGLAISLIACGEKKLDDHAEGSEEHDHEAMSETMENMDQEMTMAGTASKTELINEYLEIKKALSANNKEDAAKAASKLAENAKMISFDQVSTDNKTTVIEILEVIQEHSEHIAKSEMDHQIEHFQAMGKDFEELLAIVGSDRKLYEQYCPMYNNNEGGMWLSDSEEIVNPLFAGKMQTCGSVKKVIEVG</sequence>
<dbReference type="InterPro" id="IPR021782">
    <property type="entry name" value="DUF3347"/>
</dbReference>
<evidence type="ECO:0000256" key="1">
    <source>
        <dbReference type="SAM" id="SignalP"/>
    </source>
</evidence>
<evidence type="ECO:0000313" key="3">
    <source>
        <dbReference type="EMBL" id="SFT70797.1"/>
    </source>
</evidence>
<feature type="signal peptide" evidence="1">
    <location>
        <begin position="1"/>
        <end position="24"/>
    </location>
</feature>
<protein>
    <recommendedName>
        <fullName evidence="2">DUF3347 domain-containing protein</fullName>
    </recommendedName>
</protein>
<reference evidence="4" key="1">
    <citation type="submission" date="2016-10" db="EMBL/GenBank/DDBJ databases">
        <authorList>
            <person name="Varghese N."/>
            <person name="Submissions S."/>
        </authorList>
    </citation>
    <scope>NUCLEOTIDE SEQUENCE [LARGE SCALE GENOMIC DNA]</scope>
    <source>
        <strain evidence="4">DSM 23445</strain>
    </source>
</reference>
<dbReference type="Proteomes" id="UP000199673">
    <property type="component" value="Unassembled WGS sequence"/>
</dbReference>
<evidence type="ECO:0000259" key="2">
    <source>
        <dbReference type="Pfam" id="PF11827"/>
    </source>
</evidence>
<dbReference type="AlphaFoldDB" id="A0A1I7A7B8"/>
<dbReference type="PROSITE" id="PS51257">
    <property type="entry name" value="PROKAR_LIPOPROTEIN"/>
    <property type="match status" value="1"/>
</dbReference>
<evidence type="ECO:0000313" key="4">
    <source>
        <dbReference type="Proteomes" id="UP000199673"/>
    </source>
</evidence>
<feature type="domain" description="DUF3347" evidence="2">
    <location>
        <begin position="66"/>
        <end position="155"/>
    </location>
</feature>
<organism evidence="3 4">
    <name type="scientific">Algoriphagus locisalis</name>
    <dbReference type="NCBI Taxonomy" id="305507"/>
    <lineage>
        <taxon>Bacteria</taxon>
        <taxon>Pseudomonadati</taxon>
        <taxon>Bacteroidota</taxon>
        <taxon>Cytophagia</taxon>
        <taxon>Cytophagales</taxon>
        <taxon>Cyclobacteriaceae</taxon>
        <taxon>Algoriphagus</taxon>
    </lineage>
</organism>
<proteinExistence type="predicted"/>
<dbReference type="EMBL" id="FPBF01000002">
    <property type="protein sequence ID" value="SFT70797.1"/>
    <property type="molecule type" value="Genomic_DNA"/>
</dbReference>
<name>A0A1I7A7B8_9BACT</name>
<keyword evidence="4" id="KW-1185">Reference proteome</keyword>
<dbReference type="OrthoDB" id="5513217at2"/>
<gene>
    <name evidence="3" type="ORF">SAMN04489724_1725</name>
</gene>
<dbReference type="Pfam" id="PF11827">
    <property type="entry name" value="DUF3347"/>
    <property type="match status" value="1"/>
</dbReference>
<dbReference type="RefSeq" id="WP_091692263.1">
    <property type="nucleotide sequence ID" value="NZ_FPBF01000002.1"/>
</dbReference>
<dbReference type="STRING" id="305507.SAMN04489724_1725"/>
<feature type="chain" id="PRO_5011516491" description="DUF3347 domain-containing protein" evidence="1">
    <location>
        <begin position="25"/>
        <end position="202"/>
    </location>
</feature>